<dbReference type="InterPro" id="IPR014001">
    <property type="entry name" value="Helicase_ATP-bd"/>
</dbReference>
<dbReference type="Pfam" id="PF00271">
    <property type="entry name" value="Helicase_C"/>
    <property type="match status" value="1"/>
</dbReference>
<sequence>MSLRAFKESLKPCQNSSTQTQSQSQSSSSIFSQISEPAIPRKPPKTSLAQQLLRLQDPPLSLQPPQTQIKQTQEDHNCGKAETDEEEDEEEDPEPLSSGSSRSKVSAFQFDHTGPYEPLVLSSQGEFPVIQVPASINCRLLEHQREGVKFLYNIYKNNHGGVLGDDMGLGKTIQTIAFLAAVFGKDGDCIDSTISKKNEIAERKPVLIVCPTSVIHNWESEFSKWSNFSVAVYHGANRDLIFDKLEAHGVEILITSFDTYRICGSQLSEVNWEIVVVDEAHRLKNEKSKLYIACLEFKTFKRIGLTGTMMQNKIMELFNLFDWVAPGSLGTREHFREFYDEPLKHGQRSTAPERFIRIADERKQHLVAVLHKYMLRRTKEETIGHLMMGKEDNVIFCSMSELQKRVYRRMLQLPDIQCLINKDLPCSCGSPLTQVECCKRIVPDGKIWPYIHRDNPDGCDSCPFCIVLPCLVKLQQISNHLELIKPNPKDDPDKQKKDAEFASAVFGPDIDLVGGNTQNESFMGLSDVKQCGKMRALEKFMFSWIAQGDKVLLFSYSVRMLDILEKFLIRKGYCFSRLDGSTPTNLRQSLVDNFNSSPSKQVFLISTRAGGLGLNLVSANRVVIFDPSWNPAQDLQAQDRSFRFGQKRHVVVFRLLSAGSLDELVYSRQVYKQQLSNIAVSGKMEKRYFEGVQDCKDFQGELFGICNLFRDLSDKLFTSEIFEMHEKQGQKEGHCHGTKQESTKIACVKEVGVASSSVSETRAISDSEKALTCQPVLKDVGIVYAHRNEDIVNNGPGMHGTMEMVIPCNDSLRQPGTGVAGRKRRERIDGKENIFLSMDRKRIQYSLLAKFMGMGELEFSKWVVSTTPLKREKVLQDYKERKEKMPNNVDLL</sequence>
<protein>
    <recommendedName>
        <fullName evidence="9">Switch 2</fullName>
    </recommendedName>
</protein>
<name>A0AAW1WCG6_RUBAR</name>
<feature type="compositionally biased region" description="Low complexity" evidence="4">
    <location>
        <begin position="48"/>
        <end position="68"/>
    </location>
</feature>
<dbReference type="Gene3D" id="3.40.50.300">
    <property type="entry name" value="P-loop containing nucleotide triphosphate hydrolases"/>
    <property type="match status" value="1"/>
</dbReference>
<feature type="region of interest" description="Disordered" evidence="4">
    <location>
        <begin position="1"/>
        <end position="104"/>
    </location>
</feature>
<dbReference type="Proteomes" id="UP001457282">
    <property type="component" value="Unassembled WGS sequence"/>
</dbReference>
<dbReference type="EMBL" id="JBEDUW010000006">
    <property type="protein sequence ID" value="KAK9922595.1"/>
    <property type="molecule type" value="Genomic_DNA"/>
</dbReference>
<dbReference type="Gene3D" id="3.40.50.10810">
    <property type="entry name" value="Tandem AAA-ATPase domain"/>
    <property type="match status" value="1"/>
</dbReference>
<feature type="domain" description="Helicase C-terminal" evidence="6">
    <location>
        <begin position="536"/>
        <end position="689"/>
    </location>
</feature>
<dbReference type="PANTHER" id="PTHR45629">
    <property type="entry name" value="SNF2/RAD54 FAMILY MEMBER"/>
    <property type="match status" value="1"/>
</dbReference>
<dbReference type="PANTHER" id="PTHR45629:SF7">
    <property type="entry name" value="DNA EXCISION REPAIR PROTEIN ERCC-6-RELATED"/>
    <property type="match status" value="1"/>
</dbReference>
<keyword evidence="8" id="KW-1185">Reference proteome</keyword>
<dbReference type="InterPro" id="IPR038718">
    <property type="entry name" value="SNF2-like_sf"/>
</dbReference>
<evidence type="ECO:0000313" key="8">
    <source>
        <dbReference type="Proteomes" id="UP001457282"/>
    </source>
</evidence>
<evidence type="ECO:0000256" key="1">
    <source>
        <dbReference type="ARBA" id="ARBA00004123"/>
    </source>
</evidence>
<evidence type="ECO:0000259" key="5">
    <source>
        <dbReference type="PROSITE" id="PS51192"/>
    </source>
</evidence>
<dbReference type="SUPFAM" id="SSF52540">
    <property type="entry name" value="P-loop containing nucleoside triphosphate hydrolases"/>
    <property type="match status" value="2"/>
</dbReference>
<evidence type="ECO:0000313" key="7">
    <source>
        <dbReference type="EMBL" id="KAK9922595.1"/>
    </source>
</evidence>
<dbReference type="InterPro" id="IPR049730">
    <property type="entry name" value="SNF2/RAD54-like_C"/>
</dbReference>
<keyword evidence="3" id="KW-0539">Nucleus</keyword>
<dbReference type="Pfam" id="PF00176">
    <property type="entry name" value="SNF2-rel_dom"/>
    <property type="match status" value="1"/>
</dbReference>
<feature type="compositionally biased region" description="Basic and acidic residues" evidence="4">
    <location>
        <begin position="72"/>
        <end position="82"/>
    </location>
</feature>
<evidence type="ECO:0000256" key="4">
    <source>
        <dbReference type="SAM" id="MobiDB-lite"/>
    </source>
</evidence>
<dbReference type="CDD" id="cd18793">
    <property type="entry name" value="SF2_C_SNF"/>
    <property type="match status" value="1"/>
</dbReference>
<dbReference type="PROSITE" id="PS51194">
    <property type="entry name" value="HELICASE_CTER"/>
    <property type="match status" value="1"/>
</dbReference>
<dbReference type="InterPro" id="IPR027417">
    <property type="entry name" value="P-loop_NTPase"/>
</dbReference>
<feature type="domain" description="Helicase ATP-binding" evidence="5">
    <location>
        <begin position="152"/>
        <end position="327"/>
    </location>
</feature>
<feature type="compositionally biased region" description="Low complexity" evidence="4">
    <location>
        <begin position="16"/>
        <end position="35"/>
    </location>
</feature>
<feature type="compositionally biased region" description="Basic and acidic residues" evidence="4">
    <location>
        <begin position="1"/>
        <end position="10"/>
    </location>
</feature>
<dbReference type="SMART" id="SM00490">
    <property type="entry name" value="HELICc"/>
    <property type="match status" value="1"/>
</dbReference>
<feature type="compositionally biased region" description="Acidic residues" evidence="4">
    <location>
        <begin position="83"/>
        <end position="94"/>
    </location>
</feature>
<comment type="subcellular location">
    <subcellularLocation>
        <location evidence="1">Nucleus</location>
    </subcellularLocation>
</comment>
<comment type="caution">
    <text evidence="7">The sequence shown here is derived from an EMBL/GenBank/DDBJ whole genome shotgun (WGS) entry which is preliminary data.</text>
</comment>
<gene>
    <name evidence="7" type="ORF">M0R45_031055</name>
</gene>
<dbReference type="InterPro" id="IPR000330">
    <property type="entry name" value="SNF2_N"/>
</dbReference>
<dbReference type="GO" id="GO:0005634">
    <property type="term" value="C:nucleus"/>
    <property type="evidence" value="ECO:0007669"/>
    <property type="project" value="UniProtKB-SubCell"/>
</dbReference>
<accession>A0AAW1WCG6</accession>
<evidence type="ECO:0008006" key="9">
    <source>
        <dbReference type="Google" id="ProtNLM"/>
    </source>
</evidence>
<proteinExistence type="predicted"/>
<evidence type="ECO:0000256" key="2">
    <source>
        <dbReference type="ARBA" id="ARBA00022801"/>
    </source>
</evidence>
<keyword evidence="2" id="KW-0378">Hydrolase</keyword>
<evidence type="ECO:0000259" key="6">
    <source>
        <dbReference type="PROSITE" id="PS51194"/>
    </source>
</evidence>
<dbReference type="AlphaFoldDB" id="A0AAW1WCG6"/>
<organism evidence="7 8">
    <name type="scientific">Rubus argutus</name>
    <name type="common">Southern blackberry</name>
    <dbReference type="NCBI Taxonomy" id="59490"/>
    <lineage>
        <taxon>Eukaryota</taxon>
        <taxon>Viridiplantae</taxon>
        <taxon>Streptophyta</taxon>
        <taxon>Embryophyta</taxon>
        <taxon>Tracheophyta</taxon>
        <taxon>Spermatophyta</taxon>
        <taxon>Magnoliopsida</taxon>
        <taxon>eudicotyledons</taxon>
        <taxon>Gunneridae</taxon>
        <taxon>Pentapetalae</taxon>
        <taxon>rosids</taxon>
        <taxon>fabids</taxon>
        <taxon>Rosales</taxon>
        <taxon>Rosaceae</taxon>
        <taxon>Rosoideae</taxon>
        <taxon>Rosoideae incertae sedis</taxon>
        <taxon>Rubus</taxon>
    </lineage>
</organism>
<dbReference type="InterPro" id="IPR001650">
    <property type="entry name" value="Helicase_C-like"/>
</dbReference>
<evidence type="ECO:0000256" key="3">
    <source>
        <dbReference type="ARBA" id="ARBA00023242"/>
    </source>
</evidence>
<reference evidence="7 8" key="1">
    <citation type="journal article" date="2023" name="G3 (Bethesda)">
        <title>A chromosome-length genome assembly and annotation of blackberry (Rubus argutus, cv. 'Hillquist').</title>
        <authorList>
            <person name="Bruna T."/>
            <person name="Aryal R."/>
            <person name="Dudchenko O."/>
            <person name="Sargent D.J."/>
            <person name="Mead D."/>
            <person name="Buti M."/>
            <person name="Cavallini A."/>
            <person name="Hytonen T."/>
            <person name="Andres J."/>
            <person name="Pham M."/>
            <person name="Weisz D."/>
            <person name="Mascagni F."/>
            <person name="Usai G."/>
            <person name="Natali L."/>
            <person name="Bassil N."/>
            <person name="Fernandez G.E."/>
            <person name="Lomsadze A."/>
            <person name="Armour M."/>
            <person name="Olukolu B."/>
            <person name="Poorten T."/>
            <person name="Britton C."/>
            <person name="Davik J."/>
            <person name="Ashrafi H."/>
            <person name="Aiden E.L."/>
            <person name="Borodovsky M."/>
            <person name="Worthington M."/>
        </authorList>
    </citation>
    <scope>NUCLEOTIDE SEQUENCE [LARGE SCALE GENOMIC DNA]</scope>
    <source>
        <strain evidence="7">PI 553951</strain>
    </source>
</reference>
<dbReference type="PROSITE" id="PS51192">
    <property type="entry name" value="HELICASE_ATP_BIND_1"/>
    <property type="match status" value="1"/>
</dbReference>
<dbReference type="GO" id="GO:0016787">
    <property type="term" value="F:hydrolase activity"/>
    <property type="evidence" value="ECO:0007669"/>
    <property type="project" value="UniProtKB-KW"/>
</dbReference>
<dbReference type="InterPro" id="IPR050496">
    <property type="entry name" value="SNF2_RAD54_helicase_repair"/>
</dbReference>
<dbReference type="FunFam" id="3.40.50.10810:FF:000019">
    <property type="entry name" value="DNA excision repair protein ERCC-6-like 2 isoform X1"/>
    <property type="match status" value="1"/>
</dbReference>
<dbReference type="SMART" id="SM00487">
    <property type="entry name" value="DEXDc"/>
    <property type="match status" value="1"/>
</dbReference>
<dbReference type="GO" id="GO:0005524">
    <property type="term" value="F:ATP binding"/>
    <property type="evidence" value="ECO:0007669"/>
    <property type="project" value="InterPro"/>
</dbReference>